<keyword evidence="2" id="KW-0472">Membrane</keyword>
<evidence type="ECO:0000256" key="2">
    <source>
        <dbReference type="SAM" id="Phobius"/>
    </source>
</evidence>
<feature type="region of interest" description="Disordered" evidence="1">
    <location>
        <begin position="26"/>
        <end position="78"/>
    </location>
</feature>
<keyword evidence="2" id="KW-0812">Transmembrane</keyword>
<accession>A0A6N1VGT2</accession>
<proteinExistence type="predicted"/>
<feature type="compositionally biased region" description="Low complexity" evidence="1">
    <location>
        <begin position="40"/>
        <end position="53"/>
    </location>
</feature>
<evidence type="ECO:0000256" key="1">
    <source>
        <dbReference type="SAM" id="MobiDB-lite"/>
    </source>
</evidence>
<evidence type="ECO:0008006" key="5">
    <source>
        <dbReference type="Google" id="ProtNLM"/>
    </source>
</evidence>
<evidence type="ECO:0000313" key="3">
    <source>
        <dbReference type="EMBL" id="QKV20126.1"/>
    </source>
</evidence>
<evidence type="ECO:0000313" key="4">
    <source>
        <dbReference type="Proteomes" id="UP000509367"/>
    </source>
</evidence>
<protein>
    <recommendedName>
        <fullName evidence="5">DUF3426 domain-containing protein</fullName>
    </recommendedName>
</protein>
<feature type="compositionally biased region" description="Basic and acidic residues" evidence="1">
    <location>
        <begin position="54"/>
        <end position="64"/>
    </location>
</feature>
<keyword evidence="2" id="KW-1133">Transmembrane helix</keyword>
<gene>
    <name evidence="3" type="ORF">HTY61_17570</name>
</gene>
<keyword evidence="4" id="KW-1185">Reference proteome</keyword>
<dbReference type="AlphaFoldDB" id="A0A6N1VGT2"/>
<organism evidence="3 4">
    <name type="scientific">Oricola thermophila</name>
    <dbReference type="NCBI Taxonomy" id="2742145"/>
    <lineage>
        <taxon>Bacteria</taxon>
        <taxon>Pseudomonadati</taxon>
        <taxon>Pseudomonadota</taxon>
        <taxon>Alphaproteobacteria</taxon>
        <taxon>Hyphomicrobiales</taxon>
        <taxon>Ahrensiaceae</taxon>
        <taxon>Oricola</taxon>
    </lineage>
</organism>
<name>A0A6N1VGT2_9HYPH</name>
<sequence length="217" mass="22810">MAKDIIDAEFETIHRDDGKHPMRAALAASSANQRKPAPKPKSVAAPGIAVARQKAAEKAAAPEKDGDDDQIGILKSGEKDAAPSRKAQILYALSVLFSAFFAFYISGGHVLFHALPAAQEGNPLALELTPAPPEPATGLTADVVTVSATIRNGSTDVARVPDVLLSFAPGGEGRTLVYRVPRGETLEPGKSLAFTVRMPKKPGYAESPRLTFDNSGV</sequence>
<dbReference type="RefSeq" id="WP_175278017.1">
    <property type="nucleotide sequence ID" value="NZ_CP054836.1"/>
</dbReference>
<dbReference type="Proteomes" id="UP000509367">
    <property type="component" value="Chromosome"/>
</dbReference>
<dbReference type="KEGG" id="orm:HTY61_17570"/>
<dbReference type="EMBL" id="CP054836">
    <property type="protein sequence ID" value="QKV20126.1"/>
    <property type="molecule type" value="Genomic_DNA"/>
</dbReference>
<feature type="transmembrane region" description="Helical" evidence="2">
    <location>
        <begin position="89"/>
        <end position="112"/>
    </location>
</feature>
<reference evidence="3 4" key="1">
    <citation type="submission" date="2020-06" db="EMBL/GenBank/DDBJ databases">
        <title>Oricola thermophila sp. nov. isolated from a tidal sediments.</title>
        <authorList>
            <person name="Kwon K.K."/>
            <person name="Yang S.-H."/>
            <person name="Park M.-J."/>
        </authorList>
    </citation>
    <scope>NUCLEOTIDE SEQUENCE [LARGE SCALE GENOMIC DNA]</scope>
    <source>
        <strain evidence="3 4">MEBiC13590</strain>
    </source>
</reference>